<feature type="compositionally biased region" description="Basic and acidic residues" evidence="11">
    <location>
        <begin position="1309"/>
        <end position="1324"/>
    </location>
</feature>
<dbReference type="GO" id="GO:0005524">
    <property type="term" value="F:ATP binding"/>
    <property type="evidence" value="ECO:0007669"/>
    <property type="project" value="UniProtKB-KW"/>
</dbReference>
<dbReference type="Gene3D" id="1.20.1160.11">
    <property type="entry name" value="Paired amphipathic helix"/>
    <property type="match status" value="1"/>
</dbReference>
<dbReference type="Gene3D" id="1.10.1410.10">
    <property type="match status" value="1"/>
</dbReference>
<evidence type="ECO:0000256" key="4">
    <source>
        <dbReference type="ARBA" id="ARBA00022664"/>
    </source>
</evidence>
<comment type="similarity">
    <text evidence="2">Belongs to the poly(A) polymerase family.</text>
</comment>
<evidence type="ECO:0000256" key="11">
    <source>
        <dbReference type="SAM" id="MobiDB-lite"/>
    </source>
</evidence>
<evidence type="ECO:0000256" key="12">
    <source>
        <dbReference type="SAM" id="SignalP"/>
    </source>
</evidence>
<dbReference type="InterPro" id="IPR036600">
    <property type="entry name" value="PAH_sf"/>
</dbReference>
<keyword evidence="4" id="KW-0507">mRNA processing</keyword>
<evidence type="ECO:0000256" key="9">
    <source>
        <dbReference type="ARBA" id="ARBA00048830"/>
    </source>
</evidence>
<dbReference type="SUPFAM" id="SSF81631">
    <property type="entry name" value="PAP/OAS1 substrate-binding domain"/>
    <property type="match status" value="1"/>
</dbReference>
<evidence type="ECO:0000256" key="7">
    <source>
        <dbReference type="ARBA" id="ARBA00022840"/>
    </source>
</evidence>
<reference evidence="14 15" key="1">
    <citation type="submission" date="2024-10" db="EMBL/GenBank/DDBJ databases">
        <authorList>
            <person name="Kim D."/>
        </authorList>
    </citation>
    <scope>NUCLEOTIDE SEQUENCE [LARGE SCALE GENOMIC DNA]</scope>
    <source>
        <strain evidence="14">BH-2024</strain>
    </source>
</reference>
<evidence type="ECO:0000256" key="2">
    <source>
        <dbReference type="ARBA" id="ARBA00010912"/>
    </source>
</evidence>
<evidence type="ECO:0000256" key="8">
    <source>
        <dbReference type="ARBA" id="ARBA00023242"/>
    </source>
</evidence>
<dbReference type="PROSITE" id="PS51477">
    <property type="entry name" value="PAH"/>
    <property type="match status" value="1"/>
</dbReference>
<dbReference type="InterPro" id="IPR007012">
    <property type="entry name" value="PolA_pol_cen_dom"/>
</dbReference>
<feature type="compositionally biased region" description="Basic and acidic residues" evidence="11">
    <location>
        <begin position="1178"/>
        <end position="1194"/>
    </location>
</feature>
<evidence type="ECO:0000256" key="1">
    <source>
        <dbReference type="ARBA" id="ARBA00004123"/>
    </source>
</evidence>
<keyword evidence="5" id="KW-0808">Transferase</keyword>
<dbReference type="GO" id="GO:0006397">
    <property type="term" value="P:mRNA processing"/>
    <property type="evidence" value="ECO:0007669"/>
    <property type="project" value="UniProtKB-KW"/>
</dbReference>
<gene>
    <name evidence="14" type="ORF">niasHT_022371</name>
</gene>
<name>A0ABD2KNX9_9BILA</name>
<proteinExistence type="inferred from homology"/>
<feature type="region of interest" description="Disordered" evidence="11">
    <location>
        <begin position="579"/>
        <end position="612"/>
    </location>
</feature>
<dbReference type="Pfam" id="PF02671">
    <property type="entry name" value="PAH"/>
    <property type="match status" value="1"/>
</dbReference>
<dbReference type="SUPFAM" id="SSF47762">
    <property type="entry name" value="PAH2 domain"/>
    <property type="match status" value="1"/>
</dbReference>
<evidence type="ECO:0000256" key="10">
    <source>
        <dbReference type="PROSITE-ProRule" id="PRU00810"/>
    </source>
</evidence>
<keyword evidence="7" id="KW-0067">ATP-binding</keyword>
<dbReference type="Proteomes" id="UP001620626">
    <property type="component" value="Unassembled WGS sequence"/>
</dbReference>
<keyword evidence="6" id="KW-0547">Nucleotide-binding</keyword>
<feature type="chain" id="PRO_5044801511" description="polynucleotide adenylyltransferase" evidence="12">
    <location>
        <begin position="28"/>
        <end position="2199"/>
    </location>
</feature>
<accession>A0ABD2KNX9</accession>
<sequence>MGQKIKKRKHLVLQIFCVIFAINCSKTTDFKDDSAQKKVFGFDLSRLTSAYLSVIFDPDFGFSDDDKGMLIRLNAAQLHLAIESLLVHLDHFDREWANFDRNTRKRVQRLYARDEYERGTRAAAERRVAEGGALTRRDVCKLWHFAQFLNSLKVMVDKFWQNREANEAEKGQSGEANLGEKFAFKGKYEEKDNKFCDQIDKSNNSENREIFGKMDRFVSALHLAKMNQMLGEDGTEKGIGRWLKPQRMDGESELAFRMRKMNIENDLKGLSKAKYRINEHLLFQEDMDILELNHPVTMAIDVISNFSLTSILNGLFGYSLDSQNFLFCELWFELSLLYGKIWSYFVEHIKDENLKVKMDNLWKIFGIHLKKLPDFENNQKKLERNSLKPMHDFLEVLEKNIGKKNTEKGTQRQRILVENYAALLTDSLVEDKKLCTEFKRRARVRRRLRKMFEFAEGNLGIFEDEFWNIFNGFNKNEEQWQKEESEKETMRKRKEKRKLAEKEKREIDINDALLFLEKVKSKFANEMQNYAQFLKIMRKFRERKVNSAELMKKIENLFEGDFELIKEFMRFTVNKFEETKEKEAESSRMNEREKGKRKENESAEKGGGKEAQSDGCKLIKQIGEQSDADAFALSSAYFDLLSSVTSPSVLSNGPFLLNLRRLETSSSVWYYEESARELFAFADSLDDRTAQFVRQLEKRREMWQKTAEAKLEGATKLCLVHKMTKKTAKDEKLRNANKKWARQIDKITQKDEMGKPMVPLILVDDESTSEGINCLNSEISEKFLQNFFSESTRIYWIHFFVLVKLLTKFNRLRAFFCHGFGVVSASDLKERLRWIIRENALLALENAHPQLMHFEQCNVNSQLFLLITQLGFRSKTAMAEGFESRIYLPSILDEIQEFEKNCCGKTTAKKIVEMKNVVFGWLAKGGAKDFRLALCQLFHLRNFMRENAVRKKSETEIAKWWPKECDESEGTAIREAIGQMRSEQKKANFVLIKNTVEQSDWFAKSIREESGAKVKLWKHLDGDHDMFRQLLDTGRLLRPTVFHDDNLLYSYYSDILFGACQTVQSDGLLRTDIFIFARWLDITFKNRFLFSHASAGEKRLLRAYEKEILLLTEIAYDHSFDFEFGHERLEFQIKFRLFCAETKIFLEKLANGRKMGERKGREWLERLTLILGDKKRAGKEKKTEKSKEEKKDRETDEGDQEMQEQFGQWHFDTLQSLINRNGTFKEMLREGIQSNEKAIELIMTLLNGKTNANRMMQILGITTKHTVIEEEKGERVQRGILEREEIESKKDVNAGTEMKKRVKKKKGIRNNEKATEENNTGKEIETEETQSPIKTGKETETKQMGNSTCREGDTEKTPKNSKICQKTDEWTNNLRGKINSSKIKLKLFENDHFLTAKIEEFLSKCCQNEKEKNSKNNSENKSSETDESKSLIQMVNVGIYANEIWHRLVIIEQIEGDEKEGKELGLNWRRLKGTELANDANGGKANLAHLEDKLHKLLRQIVMAMEGEENKSDISPTAEERHTIKEHLYLHKLAFLRAEGAVQLAEPIETTLMTIFKLEGPNPSEIGQMAKRFEKILKGYIKMKEQRKIDGGLFLEYKNEREKAEKETEVTKMAEHWQEMNFNKELKNERMEKSELVKKGLISTETSDQNLQNVVSQMEELITKWSPFAQFVVSQSFGGRFDSFCLFPNVFSIENVIGKHFCNLNGKENREKCGDESFYCVLCRDLRVTAMQKSWRDRVSSVPMLRLTFMGLQMALLLIIVPTISRLPPTGPTQISNVLRILTIKTTQVIKADHIFDEGVYWNDQEWHESEKNRMLEKQNKATGADEKAEIVMKIELLNRNSAMLSHERAMALEQRGKVKEWTGAIRIIADLGIWKRIVEILTDETLQENIEENDSENSVGKFRVVFIYLEQWAKNKHIYSDQFGLFNRKMLLVLLAKIFLLFPNSSIPFIIDKFFLTFSLWDWQMPVQLARIERNRRAEFLNWTTNREWFWKRQMAEENVMKSIRKETAMVVITPIFPEQNAASNTNLSTGKIIRWEMAKAREKIRETADINWPIREQKFTEKYDHFIVFICSGASPTVDDFSAFVGDRLRHELLEFVENPLAQYIRFCHMFPKEISTENCRKQSEAEQTNCQKHWVVGILPKTTNGGGFKSKLRAKLKKKNICNKILNDFKYPALMEIHSEYVEGREKLSQWFDANF</sequence>
<evidence type="ECO:0000313" key="14">
    <source>
        <dbReference type="EMBL" id="KAL3104660.1"/>
    </source>
</evidence>
<comment type="catalytic activity">
    <reaction evidence="9">
        <text>RNA(n) + ATP = RNA(n)-3'-adenine ribonucleotide + diphosphate</text>
        <dbReference type="Rhea" id="RHEA:11332"/>
        <dbReference type="Rhea" id="RHEA-COMP:14527"/>
        <dbReference type="Rhea" id="RHEA-COMP:17347"/>
        <dbReference type="ChEBI" id="CHEBI:30616"/>
        <dbReference type="ChEBI" id="CHEBI:33019"/>
        <dbReference type="ChEBI" id="CHEBI:140395"/>
        <dbReference type="ChEBI" id="CHEBI:173115"/>
        <dbReference type="EC" id="2.7.7.19"/>
    </reaction>
</comment>
<evidence type="ECO:0000256" key="3">
    <source>
        <dbReference type="ARBA" id="ARBA00012388"/>
    </source>
</evidence>
<evidence type="ECO:0000313" key="15">
    <source>
        <dbReference type="Proteomes" id="UP001620626"/>
    </source>
</evidence>
<dbReference type="PANTHER" id="PTHR10682">
    <property type="entry name" value="POLY A POLYMERASE"/>
    <property type="match status" value="1"/>
</dbReference>
<comment type="caution">
    <text evidence="14">The sequence shown here is derived from an EMBL/GenBank/DDBJ whole genome shotgun (WGS) entry which is preliminary data.</text>
</comment>
<keyword evidence="8 10" id="KW-0539">Nucleus</keyword>
<evidence type="ECO:0000259" key="13">
    <source>
        <dbReference type="Pfam" id="PF04928"/>
    </source>
</evidence>
<feature type="domain" description="Poly(A) polymerase central" evidence="13">
    <location>
        <begin position="1903"/>
        <end position="2048"/>
    </location>
</feature>
<dbReference type="EC" id="2.7.7.19" evidence="3"/>
<evidence type="ECO:0000256" key="5">
    <source>
        <dbReference type="ARBA" id="ARBA00022679"/>
    </source>
</evidence>
<dbReference type="Pfam" id="PF04928">
    <property type="entry name" value="PAP_central"/>
    <property type="match status" value="1"/>
</dbReference>
<organism evidence="14 15">
    <name type="scientific">Heterodera trifolii</name>
    <dbReference type="NCBI Taxonomy" id="157864"/>
    <lineage>
        <taxon>Eukaryota</taxon>
        <taxon>Metazoa</taxon>
        <taxon>Ecdysozoa</taxon>
        <taxon>Nematoda</taxon>
        <taxon>Chromadorea</taxon>
        <taxon>Rhabditida</taxon>
        <taxon>Tylenchina</taxon>
        <taxon>Tylenchomorpha</taxon>
        <taxon>Tylenchoidea</taxon>
        <taxon>Heteroderidae</taxon>
        <taxon>Heteroderinae</taxon>
        <taxon>Heterodera</taxon>
    </lineage>
</organism>
<dbReference type="GO" id="GO:0005634">
    <property type="term" value="C:nucleus"/>
    <property type="evidence" value="ECO:0007669"/>
    <property type="project" value="UniProtKB-SubCell"/>
</dbReference>
<keyword evidence="12" id="KW-0732">Signal</keyword>
<comment type="subcellular location">
    <subcellularLocation>
        <location evidence="1 10">Nucleus</location>
    </subcellularLocation>
</comment>
<protein>
    <recommendedName>
        <fullName evidence="3">polynucleotide adenylyltransferase</fullName>
        <ecNumber evidence="3">2.7.7.19</ecNumber>
    </recommendedName>
</protein>
<feature type="signal peptide" evidence="12">
    <location>
        <begin position="1"/>
        <end position="27"/>
    </location>
</feature>
<dbReference type="GO" id="GO:1990817">
    <property type="term" value="F:poly(A) RNA polymerase activity"/>
    <property type="evidence" value="ECO:0007669"/>
    <property type="project" value="UniProtKB-EC"/>
</dbReference>
<dbReference type="InterPro" id="IPR003822">
    <property type="entry name" value="PAH"/>
</dbReference>
<feature type="region of interest" description="Disordered" evidence="11">
    <location>
        <begin position="1178"/>
        <end position="1203"/>
    </location>
</feature>
<dbReference type="PANTHER" id="PTHR10682:SF10">
    <property type="entry name" value="POLYNUCLEOTIDE ADENYLYLTRANSFERASE"/>
    <property type="match status" value="1"/>
</dbReference>
<keyword evidence="15" id="KW-1185">Reference proteome</keyword>
<feature type="region of interest" description="Disordered" evidence="11">
    <location>
        <begin position="1297"/>
        <end position="1361"/>
    </location>
</feature>
<evidence type="ECO:0000256" key="6">
    <source>
        <dbReference type="ARBA" id="ARBA00022741"/>
    </source>
</evidence>
<dbReference type="EMBL" id="JBICBT010000704">
    <property type="protein sequence ID" value="KAL3104660.1"/>
    <property type="molecule type" value="Genomic_DNA"/>
</dbReference>